<dbReference type="EMBL" id="PXYI01000001">
    <property type="protein sequence ID" value="PSJ42980.1"/>
    <property type="molecule type" value="Genomic_DNA"/>
</dbReference>
<dbReference type="Gene3D" id="3.90.1150.10">
    <property type="entry name" value="Aspartate Aminotransferase, domain 1"/>
    <property type="match status" value="1"/>
</dbReference>
<gene>
    <name evidence="10" type="ORF">C7I55_00775</name>
</gene>
<keyword evidence="6 10" id="KW-0808">Transferase</keyword>
<sequence length="388" mass="41710">MNPLFANTPTSIFASMSTLAVEHDAVNLGQGFPDFGWPDDVVARAADALLHGSNQYAPMLGLPMLREAVALHYSAHQQIDVSPANVTVTSGATEALAAAILALVEPGDEVLLFQPLYDAYLPLVLRAGGIPRFIRLTPPDWRITEEALARAFGPRTRLVIFNNPHNPSARLFDAGELALLADACVRHDAIALTDEVWEHVVFDGRVFVPLARLPGMAERTVKVGSAGKIFSLTGWKVGWIVAPPELAVPISKAHQFVAYATPPNLQTAVGYGLGKDSAYFGTMRRSFAASRDDLTARLSDGGYHLLPAEGTYFLCVDLPASGITLDDAAFCDRIVREFGVAAIPLSPFYAEDPVTSIVRLCFAKKPETIAAGADALIAARAEMARFLK</sequence>
<keyword evidence="11" id="KW-1185">Reference proteome</keyword>
<dbReference type="SUPFAM" id="SSF53383">
    <property type="entry name" value="PLP-dependent transferases"/>
    <property type="match status" value="1"/>
</dbReference>
<dbReference type="NCBIfam" id="NF006488">
    <property type="entry name" value="PRK08912.1"/>
    <property type="match status" value="1"/>
</dbReference>
<dbReference type="GO" id="GO:0005737">
    <property type="term" value="C:cytoplasm"/>
    <property type="evidence" value="ECO:0007669"/>
    <property type="project" value="TreeGrafter"/>
</dbReference>
<evidence type="ECO:0000256" key="5">
    <source>
        <dbReference type="ARBA" id="ARBA00022576"/>
    </source>
</evidence>
<dbReference type="RefSeq" id="WP_106511000.1">
    <property type="nucleotide sequence ID" value="NZ_PXYI01000001.1"/>
</dbReference>
<protein>
    <recommendedName>
        <fullName evidence="4">aspartate transaminase</fullName>
        <ecNumber evidence="4">2.6.1.1</ecNumber>
    </recommendedName>
</protein>
<dbReference type="InterPro" id="IPR004839">
    <property type="entry name" value="Aminotransferase_I/II_large"/>
</dbReference>
<dbReference type="InterPro" id="IPR051326">
    <property type="entry name" value="Kynurenine-oxoglutarate_AT"/>
</dbReference>
<dbReference type="EC" id="2.6.1.1" evidence="4"/>
<evidence type="ECO:0000256" key="8">
    <source>
        <dbReference type="ARBA" id="ARBA00049185"/>
    </source>
</evidence>
<dbReference type="InterPro" id="IPR015421">
    <property type="entry name" value="PyrdxlP-dep_Trfase_major"/>
</dbReference>
<dbReference type="GO" id="GO:0016212">
    <property type="term" value="F:kynurenine-oxoglutarate transaminase activity"/>
    <property type="evidence" value="ECO:0007669"/>
    <property type="project" value="TreeGrafter"/>
</dbReference>
<keyword evidence="5 10" id="KW-0032">Aminotransferase</keyword>
<name>A0A2P7QYD9_9SPHN</name>
<evidence type="ECO:0000259" key="9">
    <source>
        <dbReference type="Pfam" id="PF00155"/>
    </source>
</evidence>
<dbReference type="GO" id="GO:0030170">
    <property type="term" value="F:pyridoxal phosphate binding"/>
    <property type="evidence" value="ECO:0007669"/>
    <property type="project" value="InterPro"/>
</dbReference>
<evidence type="ECO:0000256" key="7">
    <source>
        <dbReference type="ARBA" id="ARBA00022898"/>
    </source>
</evidence>
<evidence type="ECO:0000313" key="10">
    <source>
        <dbReference type="EMBL" id="PSJ42980.1"/>
    </source>
</evidence>
<dbReference type="InterPro" id="IPR015424">
    <property type="entry name" value="PyrdxlP-dep_Trfase"/>
</dbReference>
<evidence type="ECO:0000313" key="11">
    <source>
        <dbReference type="Proteomes" id="UP000241167"/>
    </source>
</evidence>
<organism evidence="10 11">
    <name type="scientific">Allosphingosinicella deserti</name>
    <dbReference type="NCBI Taxonomy" id="2116704"/>
    <lineage>
        <taxon>Bacteria</taxon>
        <taxon>Pseudomonadati</taxon>
        <taxon>Pseudomonadota</taxon>
        <taxon>Alphaproteobacteria</taxon>
        <taxon>Sphingomonadales</taxon>
        <taxon>Sphingomonadaceae</taxon>
        <taxon>Allosphingosinicella</taxon>
    </lineage>
</organism>
<dbReference type="OrthoDB" id="9763453at2"/>
<comment type="subunit">
    <text evidence="3">Homodimer.</text>
</comment>
<comment type="catalytic activity">
    <reaction evidence="8">
        <text>L-aspartate + 2-oxoglutarate = oxaloacetate + L-glutamate</text>
        <dbReference type="Rhea" id="RHEA:21824"/>
        <dbReference type="ChEBI" id="CHEBI:16452"/>
        <dbReference type="ChEBI" id="CHEBI:16810"/>
        <dbReference type="ChEBI" id="CHEBI:29985"/>
        <dbReference type="ChEBI" id="CHEBI:29991"/>
        <dbReference type="EC" id="2.6.1.1"/>
    </reaction>
</comment>
<comment type="caution">
    <text evidence="10">The sequence shown here is derived from an EMBL/GenBank/DDBJ whole genome shotgun (WGS) entry which is preliminary data.</text>
</comment>
<dbReference type="Gene3D" id="3.40.640.10">
    <property type="entry name" value="Type I PLP-dependent aspartate aminotransferase-like (Major domain)"/>
    <property type="match status" value="1"/>
</dbReference>
<accession>A0A2P7QYD9</accession>
<evidence type="ECO:0000256" key="6">
    <source>
        <dbReference type="ARBA" id="ARBA00022679"/>
    </source>
</evidence>
<dbReference type="InterPro" id="IPR015422">
    <property type="entry name" value="PyrdxlP-dep_Trfase_small"/>
</dbReference>
<feature type="domain" description="Aminotransferase class I/classII large" evidence="9">
    <location>
        <begin position="24"/>
        <end position="376"/>
    </location>
</feature>
<dbReference type="PANTHER" id="PTHR43807">
    <property type="entry name" value="FI04487P"/>
    <property type="match status" value="1"/>
</dbReference>
<dbReference type="PANTHER" id="PTHR43807:SF20">
    <property type="entry name" value="FI04487P"/>
    <property type="match status" value="1"/>
</dbReference>
<proteinExistence type="inferred from homology"/>
<dbReference type="Proteomes" id="UP000241167">
    <property type="component" value="Unassembled WGS sequence"/>
</dbReference>
<comment type="cofactor">
    <cofactor evidence="1">
        <name>pyridoxal 5'-phosphate</name>
        <dbReference type="ChEBI" id="CHEBI:597326"/>
    </cofactor>
</comment>
<dbReference type="GO" id="GO:0004069">
    <property type="term" value="F:L-aspartate:2-oxoglutarate aminotransferase activity"/>
    <property type="evidence" value="ECO:0007669"/>
    <property type="project" value="UniProtKB-EC"/>
</dbReference>
<evidence type="ECO:0000256" key="1">
    <source>
        <dbReference type="ARBA" id="ARBA00001933"/>
    </source>
</evidence>
<reference evidence="10 11" key="1">
    <citation type="submission" date="2018-03" db="EMBL/GenBank/DDBJ databases">
        <title>The draft genome of Sphingosinicella sp. GL-C-18.</title>
        <authorList>
            <person name="Liu L."/>
            <person name="Li L."/>
            <person name="Liang L."/>
            <person name="Zhang X."/>
            <person name="Wang T."/>
        </authorList>
    </citation>
    <scope>NUCLEOTIDE SEQUENCE [LARGE SCALE GENOMIC DNA]</scope>
    <source>
        <strain evidence="10 11">GL-C-18</strain>
    </source>
</reference>
<evidence type="ECO:0000256" key="3">
    <source>
        <dbReference type="ARBA" id="ARBA00011738"/>
    </source>
</evidence>
<dbReference type="Pfam" id="PF00155">
    <property type="entry name" value="Aminotran_1_2"/>
    <property type="match status" value="1"/>
</dbReference>
<dbReference type="FunFam" id="3.40.640.10:FF:000033">
    <property type="entry name" value="Aspartate aminotransferase"/>
    <property type="match status" value="1"/>
</dbReference>
<dbReference type="CDD" id="cd00609">
    <property type="entry name" value="AAT_like"/>
    <property type="match status" value="1"/>
</dbReference>
<dbReference type="AlphaFoldDB" id="A0A2P7QYD9"/>
<evidence type="ECO:0000256" key="2">
    <source>
        <dbReference type="ARBA" id="ARBA00007441"/>
    </source>
</evidence>
<keyword evidence="7" id="KW-0663">Pyridoxal phosphate</keyword>
<evidence type="ECO:0000256" key="4">
    <source>
        <dbReference type="ARBA" id="ARBA00012753"/>
    </source>
</evidence>
<comment type="similarity">
    <text evidence="2">Belongs to the class-I pyridoxal-phosphate-dependent aminotransferase family.</text>
</comment>